<comment type="caution">
    <text evidence="1">The sequence shown here is derived from an EMBL/GenBank/DDBJ whole genome shotgun (WGS) entry which is preliminary data.</text>
</comment>
<gene>
    <name evidence="1" type="ORF">DI628_06075</name>
</gene>
<dbReference type="AlphaFoldDB" id="A0A6N4R8A9"/>
<protein>
    <submittedName>
        <fullName evidence="1">Uncharacterized protein</fullName>
    </submittedName>
</protein>
<proteinExistence type="predicted"/>
<dbReference type="EMBL" id="VAFM01000002">
    <property type="protein sequence ID" value="TKW60467.1"/>
    <property type="molecule type" value="Genomic_DNA"/>
</dbReference>
<accession>A0A6N4R8A9</accession>
<sequence>MQNTEQSTGIQLSNHAVVLEVSIKATGYCNNIRFETEEEATKAYKRLDRKQLLLSNGAVVNIHEKVKYTVKPATLN</sequence>
<name>A0A6N4R8A9_BLAVI</name>
<evidence type="ECO:0000313" key="1">
    <source>
        <dbReference type="EMBL" id="TKW60467.1"/>
    </source>
</evidence>
<reference evidence="1 2" key="1">
    <citation type="journal article" date="2017" name="Nat. Commun.">
        <title>In situ click chemistry generation of cyclooxygenase-2 inhibitors.</title>
        <authorList>
            <person name="Bhardwaj A."/>
            <person name="Kaur J."/>
            <person name="Wuest M."/>
            <person name="Wuest F."/>
        </authorList>
    </citation>
    <scope>NUCLEOTIDE SEQUENCE [LARGE SCALE GENOMIC DNA]</scope>
    <source>
        <strain evidence="1">S2_018_000_R2_106</strain>
    </source>
</reference>
<dbReference type="Proteomes" id="UP000320948">
    <property type="component" value="Unassembled WGS sequence"/>
</dbReference>
<evidence type="ECO:0000313" key="2">
    <source>
        <dbReference type="Proteomes" id="UP000320948"/>
    </source>
</evidence>
<organism evidence="1 2">
    <name type="scientific">Blastochloris viridis</name>
    <name type="common">Rhodopseudomonas viridis</name>
    <dbReference type="NCBI Taxonomy" id="1079"/>
    <lineage>
        <taxon>Bacteria</taxon>
        <taxon>Pseudomonadati</taxon>
        <taxon>Pseudomonadota</taxon>
        <taxon>Alphaproteobacteria</taxon>
        <taxon>Hyphomicrobiales</taxon>
        <taxon>Blastochloridaceae</taxon>
        <taxon>Blastochloris</taxon>
    </lineage>
</organism>